<dbReference type="PANTHER" id="PTHR32305:SF15">
    <property type="entry name" value="PROTEIN RHSA-RELATED"/>
    <property type="match status" value="1"/>
</dbReference>
<dbReference type="InterPro" id="IPR003284">
    <property type="entry name" value="Sal_SpvB"/>
</dbReference>
<dbReference type="Proteomes" id="UP000481861">
    <property type="component" value="Unassembled WGS sequence"/>
</dbReference>
<evidence type="ECO:0000313" key="5">
    <source>
        <dbReference type="EMBL" id="KAF2867058.1"/>
    </source>
</evidence>
<proteinExistence type="predicted"/>
<dbReference type="PROSITE" id="PS00018">
    <property type="entry name" value="EF_HAND_1"/>
    <property type="match status" value="1"/>
</dbReference>
<dbReference type="Pfam" id="PF12256">
    <property type="entry name" value="TcdB_toxin_midN"/>
    <property type="match status" value="1"/>
</dbReference>
<evidence type="ECO:0000256" key="1">
    <source>
        <dbReference type="ARBA" id="ARBA00004613"/>
    </source>
</evidence>
<dbReference type="InterPro" id="IPR018247">
    <property type="entry name" value="EF_Hand_1_Ca_BS"/>
</dbReference>
<comment type="caution">
    <text evidence="5">The sequence shown here is derived from an EMBL/GenBank/DDBJ whole genome shotgun (WGS) entry which is preliminary data.</text>
</comment>
<gene>
    <name evidence="5" type="ORF">BDV95DRAFT_182574</name>
</gene>
<name>A0A7C8M3A5_9PLEO</name>
<dbReference type="GO" id="GO:0005576">
    <property type="term" value="C:extracellular region"/>
    <property type="evidence" value="ECO:0007669"/>
    <property type="project" value="UniProtKB-SubCell"/>
</dbReference>
<dbReference type="Pfam" id="PF03534">
    <property type="entry name" value="SpvB"/>
    <property type="match status" value="1"/>
</dbReference>
<dbReference type="EMBL" id="JAADJZ010000024">
    <property type="protein sequence ID" value="KAF2867058.1"/>
    <property type="molecule type" value="Genomic_DNA"/>
</dbReference>
<dbReference type="InterPro" id="IPR022385">
    <property type="entry name" value="Rhs_assc_core"/>
</dbReference>
<feature type="domain" description="Insecticide toxin TcdB middle/N-terminal" evidence="4">
    <location>
        <begin position="657"/>
        <end position="795"/>
    </location>
</feature>
<keyword evidence="6" id="KW-1185">Reference proteome</keyword>
<dbReference type="InterPro" id="IPR028994">
    <property type="entry name" value="Integrin_alpha_N"/>
</dbReference>
<dbReference type="InterPro" id="IPR050708">
    <property type="entry name" value="T6SS_VgrG/RHS"/>
</dbReference>
<sequence length="2153" mass="241271">MADDVVGESLHSATSPFAEQHYSLPQPKAGGAHASLNESLTYNLTRGAASLTIPIAVTPTRRRLEPRLHLRYDSDAGNGPFGIGWTLQLPGIVRQTSRGVPLYEESDTFILQTDGQPVELVPTSVQSTSVVAGRQYRVRRFEPLILTIPIKLEQWSNDLDPNDVHWRHSSADNVATIFGLDSASRVVDPVSGAAFSWLASYICDCYGNAIKFSYRSEDIVGADAESVQPSPTKYIEKMEYGNRKPFSQDDLNVPFDFHFEVFFLYSSSSPSEAARLLNANGDPNASWAHRQDGFSTCRSGFRIQTLRLCRNILLLHHFDKEAATKEAHGDLVRSYTMSYLDHPCGTQMGSFRETGYSGRKTKSKPLAVFTYNTTELDLNATLQSVNLGSFLSCEQLEWIDMDGTGLPDLVVQNKAGTFVRTNISTTCDAPSFTDWMTMSDWPTLQDAKLSDFDNDGHVEYVDWKWGFYKKRGSKWEPFKPFQQVPNQDLKSTHARVIDLTGDGTGDLLVSDKETYLWYQMLRNKGFVGPKAARFEDQEPLSLPGLQPTQPKESLYVADMTGDGLLDLVRIRNGCVSYWPNIGHGRFEEQVTMHNSPHFEDNRSFSHSRVFLHDLDGSGTADVVYLPSTGGLHVYMNESGNSWSARADYAGFPRCRQNDTPRLVDLYGTGTKCIVLCDQVAGNAHVLNMFGSQKPRMLATFGNGLGLTTQFLYTSSSQLQRRDLLAGNPWILTLPFPIQCLTQVIAHDSIIDSKTERHFQYRDGYYDDVRREFNGFGVVEEWLGSKDAYTTLHTRTAYFTGSIEQYHQLLLAKETYSVPLLLQSQMSGITTREALRAAKGSLIRKDIAPATVSMDKGVLRSETHRYQIESYQDGDHKDSFRVNPIQTTTLVFELGQTPRIHQYQAFEIDRFGNALSFADIYYGMEDAPYKRQNESKVLLTERQLTKVLDVEEGFRAPAEYERRQSGGFAILKYDPNRNILRSFLEQQVEDLVLMSIATLTFRFDDLTDTLPLGHAGLLGLVAFESSLSFDANDVQGLAKGFGASIENDMKESGYTKGKDGNWYANSGQWYFGQHSTNSQQSQAELVAAKASFFTPTLHVDPFGNSQILYYDDYWLCRIRLQLPLGVETLASYDYHQMTMSVFTDETGIKWSYEYDALGNVLRRFKGEYAPGTLSVDEEDVIGSATGIEQNAQALLQSGVAFSFYDYESRPCKVVQIAKLKRAPSIKISYLDGNGQPCQERSLVGPSKWLVTSSKVLAFLRHDYEPFYAATLEFGLPPTGNNLTTTIFDSLQRPAMDIRQDGAWSWVEYGAWSRTERHFGGTSTLKPPTQFEPALVESSRILMPTEEEETIMYWNTRQIMQLDSEGQDIQVDSYASHDVPISSRTLRSVDGRITQVFNSKDQCVLLSKHNKSGHAYYTNSMDAGEQYCLQSTDEHITRLLTGNARNTNYHFDKLRRPTVNIQNGVVAVSRTYYEDRLQPNAFNRVRTIENSSVTITFLEYDVRGNPGRIEHQVHTPKAVALPSELPMFTLRKEYDLDGKILWTSYPNGTELFREFDSIGRLVSVKNHASIEYTSSGHVDKVDYKNGCETIFQYGSTNWLERKVSKSKNGHIQECMMKRDVMGRIVELSDDAVDIFKANKGPLSWTYSYDGHGRLLSGTTHTLTDGNPCAAVTVDAQKNMPALDLLETTEHYTYDSESNIIHQDLSRTESSTQFEYLYDSSSNKLRAISKDGHNFQTALYKAPDAALGLPSQVNQLKLEWDHEQRLSRTYGDDPKTETHYTYDTLGMRISKLSSLAGRKIISVYLEDFESTYVFENAALTKDDDTVFVRNGDTLLAQWNSKSGISNIITDHLSSIALELDAEGNAKRYRSYAPYGEMALDLRIDNGPHSAVLSEGFTGKKHDDETDFDYSKNRYLATQMKRWLSPDPSGLLGGSNNLYCYADADPINKIDHDGLIPLNATDGPTGEKYGVIPVLATVLQGALLGGVAYYGPKVMQTLGTSKNIYVKAAGVLGTTAFMKTVDYSIQQTHQYFDVPYHSTGSDVVGLHGVWKSVLQGGPVSNLDVGLQGGQMLYNMAQKPELGATKGYGSKEGLKIKAVKDQNDPYANAALDRMHDGGNFFNTTTINNPETYGPYKAKNFEPTTSKSSMTDAYINMKI</sequence>
<dbReference type="SUPFAM" id="SSF69318">
    <property type="entry name" value="Integrin alpha N-terminal domain"/>
    <property type="match status" value="1"/>
</dbReference>
<evidence type="ECO:0000256" key="3">
    <source>
        <dbReference type="ARBA" id="ARBA00023026"/>
    </source>
</evidence>
<keyword evidence="2" id="KW-0964">Secreted</keyword>
<dbReference type="GO" id="GO:0005737">
    <property type="term" value="C:cytoplasm"/>
    <property type="evidence" value="ECO:0007669"/>
    <property type="project" value="InterPro"/>
</dbReference>
<comment type="subcellular location">
    <subcellularLocation>
        <location evidence="1">Secreted</location>
    </subcellularLocation>
</comment>
<protein>
    <recommendedName>
        <fullName evidence="4">Insecticide toxin TcdB middle/N-terminal domain-containing protein</fullName>
    </recommendedName>
</protein>
<dbReference type="Gene3D" id="2.180.10.10">
    <property type="entry name" value="RHS repeat-associated core"/>
    <property type="match status" value="1"/>
</dbReference>
<reference evidence="5 6" key="1">
    <citation type="submission" date="2020-01" db="EMBL/GenBank/DDBJ databases">
        <authorList>
            <consortium name="DOE Joint Genome Institute"/>
            <person name="Haridas S."/>
            <person name="Albert R."/>
            <person name="Binder M."/>
            <person name="Bloem J."/>
            <person name="Labutti K."/>
            <person name="Salamov A."/>
            <person name="Andreopoulos B."/>
            <person name="Baker S.E."/>
            <person name="Barry K."/>
            <person name="Bills G."/>
            <person name="Bluhm B.H."/>
            <person name="Cannon C."/>
            <person name="Castanera R."/>
            <person name="Culley D.E."/>
            <person name="Daum C."/>
            <person name="Ezra D."/>
            <person name="Gonzalez J.B."/>
            <person name="Henrissat B."/>
            <person name="Kuo A."/>
            <person name="Liang C."/>
            <person name="Lipzen A."/>
            <person name="Lutzoni F."/>
            <person name="Magnuson J."/>
            <person name="Mondo S."/>
            <person name="Nolan M."/>
            <person name="Ohm R."/>
            <person name="Pangilinan J."/>
            <person name="Park H.-J.H."/>
            <person name="Ramirez L."/>
            <person name="Alfaro M."/>
            <person name="Sun H."/>
            <person name="Tritt A."/>
            <person name="Yoshinaga Y."/>
            <person name="Zwiers L.-H.L."/>
            <person name="Turgeon B.G."/>
            <person name="Goodwin S.B."/>
            <person name="Spatafora J.W."/>
            <person name="Crous P.W."/>
            <person name="Grigoriev I.V."/>
        </authorList>
    </citation>
    <scope>NUCLEOTIDE SEQUENCE [LARGE SCALE GENOMIC DNA]</scope>
    <source>
        <strain evidence="5 6">CBS 611.86</strain>
    </source>
</reference>
<evidence type="ECO:0000259" key="4">
    <source>
        <dbReference type="Pfam" id="PF12256"/>
    </source>
</evidence>
<dbReference type="PANTHER" id="PTHR32305">
    <property type="match status" value="1"/>
</dbReference>
<accession>A0A7C8M3A5</accession>
<dbReference type="Gene3D" id="2.130.10.130">
    <property type="entry name" value="Integrin alpha, N-terminal"/>
    <property type="match status" value="1"/>
</dbReference>
<dbReference type="NCBIfam" id="TIGR03696">
    <property type="entry name" value="Rhs_assc_core"/>
    <property type="match status" value="1"/>
</dbReference>
<evidence type="ECO:0000313" key="6">
    <source>
        <dbReference type="Proteomes" id="UP000481861"/>
    </source>
</evidence>
<dbReference type="OrthoDB" id="5426877at2759"/>
<evidence type="ECO:0000256" key="2">
    <source>
        <dbReference type="ARBA" id="ARBA00022525"/>
    </source>
</evidence>
<organism evidence="5 6">
    <name type="scientific">Massariosphaeria phaeospora</name>
    <dbReference type="NCBI Taxonomy" id="100035"/>
    <lineage>
        <taxon>Eukaryota</taxon>
        <taxon>Fungi</taxon>
        <taxon>Dikarya</taxon>
        <taxon>Ascomycota</taxon>
        <taxon>Pezizomycotina</taxon>
        <taxon>Dothideomycetes</taxon>
        <taxon>Pleosporomycetidae</taxon>
        <taxon>Pleosporales</taxon>
        <taxon>Pleosporales incertae sedis</taxon>
        <taxon>Massariosphaeria</taxon>
    </lineage>
</organism>
<dbReference type="InterPro" id="IPR022045">
    <property type="entry name" value="TcdB_toxin_mid/N"/>
</dbReference>
<keyword evidence="3" id="KW-0843">Virulence</keyword>